<dbReference type="AlphaFoldDB" id="A0A512PC76"/>
<comment type="similarity">
    <text evidence="2">Belongs to the UPP synthase family. Z-FPP synthase subfamily.</text>
</comment>
<protein>
    <submittedName>
        <fullName evidence="3">Uncharacterized protein</fullName>
    </submittedName>
</protein>
<keyword evidence="4" id="KW-1185">Reference proteome</keyword>
<comment type="caution">
    <text evidence="3">The sequence shown here is derived from an EMBL/GenBank/DDBJ whole genome shotgun (WGS) entry which is preliminary data.</text>
</comment>
<dbReference type="SUPFAM" id="SSF64005">
    <property type="entry name" value="Undecaprenyl diphosphate synthase"/>
    <property type="match status" value="1"/>
</dbReference>
<reference evidence="3 4" key="1">
    <citation type="submission" date="2019-07" db="EMBL/GenBank/DDBJ databases">
        <title>Whole genome shotgun sequence of Cellulomonas soli NBRC 109434.</title>
        <authorList>
            <person name="Hosoyama A."/>
            <person name="Uohara A."/>
            <person name="Ohji S."/>
            <person name="Ichikawa N."/>
        </authorList>
    </citation>
    <scope>NUCLEOTIDE SEQUENCE [LARGE SCALE GENOMIC DNA]</scope>
    <source>
        <strain evidence="3 4">NBRC 109434</strain>
    </source>
</reference>
<dbReference type="PROSITE" id="PS01066">
    <property type="entry name" value="UPP_SYNTHASE"/>
    <property type="match status" value="1"/>
</dbReference>
<dbReference type="Gene3D" id="3.40.1180.10">
    <property type="entry name" value="Decaprenyl diphosphate synthase-like"/>
    <property type="match status" value="1"/>
</dbReference>
<dbReference type="Pfam" id="PF01255">
    <property type="entry name" value="Prenyltransf"/>
    <property type="match status" value="1"/>
</dbReference>
<accession>A0A512PC76</accession>
<name>A0A512PC76_9CELL</name>
<proteinExistence type="inferred from homology"/>
<dbReference type="GO" id="GO:0016094">
    <property type="term" value="P:polyprenol biosynthetic process"/>
    <property type="evidence" value="ECO:0007669"/>
    <property type="project" value="TreeGrafter"/>
</dbReference>
<dbReference type="PANTHER" id="PTHR10291:SF43">
    <property type="entry name" value="DEHYDRODOLICHYL DIPHOSPHATE SYNTHASE COMPLEX SUBUNIT DHDDS"/>
    <property type="match status" value="1"/>
</dbReference>
<dbReference type="InterPro" id="IPR036424">
    <property type="entry name" value="UPP_synth-like_sf"/>
</dbReference>
<dbReference type="EMBL" id="BKAL01000004">
    <property type="protein sequence ID" value="GEP68815.1"/>
    <property type="molecule type" value="Genomic_DNA"/>
</dbReference>
<dbReference type="GO" id="GO:0045547">
    <property type="term" value="F:ditrans,polycis-polyprenyl diphosphate synthase [(2E,6E)-farnesyl diphosphate specific] activity"/>
    <property type="evidence" value="ECO:0007669"/>
    <property type="project" value="TreeGrafter"/>
</dbReference>
<dbReference type="PANTHER" id="PTHR10291">
    <property type="entry name" value="DEHYDRODOLICHYL DIPHOSPHATE SYNTHASE FAMILY MEMBER"/>
    <property type="match status" value="1"/>
</dbReference>
<evidence type="ECO:0000313" key="4">
    <source>
        <dbReference type="Proteomes" id="UP000321798"/>
    </source>
</evidence>
<evidence type="ECO:0000313" key="3">
    <source>
        <dbReference type="EMBL" id="GEP68815.1"/>
    </source>
</evidence>
<evidence type="ECO:0000256" key="1">
    <source>
        <dbReference type="ARBA" id="ARBA00022679"/>
    </source>
</evidence>
<keyword evidence="1" id="KW-0808">Transferase</keyword>
<organism evidence="3 4">
    <name type="scientific">Cellulomonas soli</name>
    <dbReference type="NCBI Taxonomy" id="931535"/>
    <lineage>
        <taxon>Bacteria</taxon>
        <taxon>Bacillati</taxon>
        <taxon>Actinomycetota</taxon>
        <taxon>Actinomycetes</taxon>
        <taxon>Micrococcales</taxon>
        <taxon>Cellulomonadaceae</taxon>
        <taxon>Cellulomonas</taxon>
    </lineage>
</organism>
<sequence length="110" mass="12131">MTLAIGYDAHDEIVDAVRAVLRDAAATADGNLLTIAESITPELIDARIASAGSDIDLVIRTSGEQRLSGFFPWRSADAELLFVDVHWPAFTYVGFLRALRTYGQRRHRQG</sequence>
<dbReference type="Proteomes" id="UP000321798">
    <property type="component" value="Unassembled WGS sequence"/>
</dbReference>
<dbReference type="InterPro" id="IPR001441">
    <property type="entry name" value="UPP_synth-like"/>
</dbReference>
<evidence type="ECO:0000256" key="2">
    <source>
        <dbReference type="ARBA" id="ARBA00038453"/>
    </source>
</evidence>
<dbReference type="InterPro" id="IPR018520">
    <property type="entry name" value="UPP_synth-like_CS"/>
</dbReference>
<gene>
    <name evidence="3" type="ORF">CSO01_15300</name>
</gene>